<dbReference type="PANTHER" id="PTHR15901:SF16">
    <property type="entry name" value="TESTICULAR HAPLOID EXPRESSED GENE PROTEIN"/>
    <property type="match status" value="1"/>
</dbReference>
<accession>L5LSG5</accession>
<dbReference type="EMBL" id="KB108036">
    <property type="protein sequence ID" value="ELK29399.1"/>
    <property type="molecule type" value="Genomic_DNA"/>
</dbReference>
<gene>
    <name evidence="3" type="ORF">MDA_GLEAN10011456</name>
</gene>
<dbReference type="Proteomes" id="UP000010556">
    <property type="component" value="Unassembled WGS sequence"/>
</dbReference>
<reference evidence="4" key="1">
    <citation type="journal article" date="2013" name="Science">
        <title>Comparative analysis of bat genomes provides insight into the evolution of flight and immunity.</title>
        <authorList>
            <person name="Zhang G."/>
            <person name="Cowled C."/>
            <person name="Shi Z."/>
            <person name="Huang Z."/>
            <person name="Bishop-Lilly K.A."/>
            <person name="Fang X."/>
            <person name="Wynne J.W."/>
            <person name="Xiong Z."/>
            <person name="Baker M.L."/>
            <person name="Zhao W."/>
            <person name="Tachedjian M."/>
            <person name="Zhu Y."/>
            <person name="Zhou P."/>
            <person name="Jiang X."/>
            <person name="Ng J."/>
            <person name="Yang L."/>
            <person name="Wu L."/>
            <person name="Xiao J."/>
            <person name="Feng Y."/>
            <person name="Chen Y."/>
            <person name="Sun X."/>
            <person name="Zhang Y."/>
            <person name="Marsh G.A."/>
            <person name="Crameri G."/>
            <person name="Broder C.C."/>
            <person name="Frey K.G."/>
            <person name="Wang L.F."/>
            <person name="Wang J."/>
        </authorList>
    </citation>
    <scope>NUCLEOTIDE SEQUENCE [LARGE SCALE GENOMIC DNA]</scope>
</reference>
<evidence type="ECO:0000256" key="2">
    <source>
        <dbReference type="SAM" id="SignalP"/>
    </source>
</evidence>
<proteinExistence type="predicted"/>
<evidence type="ECO:0000256" key="1">
    <source>
        <dbReference type="ARBA" id="ARBA00022737"/>
    </source>
</evidence>
<sequence>MGVWGGVVAGSGLWVLAQESEAQESTWELQSKAGAGLSHRRMGCRCKGFVWISPCMTNLRFCVYWSACPPQRSRASSLDTITSRSQGQMEAGPGAVSRRVEELAQPKKFYTDYCDSNRTTHNVPISQCPFDYQLSNRLRELATPKVRNNIWNIDMSEVSKVSKAAQMAIPSSRIVQLAKPRPPATLLEEWDPVPKPKPHALNYNRLLYLAMPKAQSDQCVPDRDPRWEVLDVTKKAVASARIHLLAKPKVRKELNEGYDPYYISPASLKARASPRLYELATPKSITKKV</sequence>
<evidence type="ECO:0000313" key="3">
    <source>
        <dbReference type="EMBL" id="ELK29399.1"/>
    </source>
</evidence>
<evidence type="ECO:0000313" key="4">
    <source>
        <dbReference type="Proteomes" id="UP000010556"/>
    </source>
</evidence>
<dbReference type="SMART" id="SM00705">
    <property type="entry name" value="THEG"/>
    <property type="match status" value="6"/>
</dbReference>
<feature type="chain" id="PRO_5003970609" evidence="2">
    <location>
        <begin position="23"/>
        <end position="289"/>
    </location>
</feature>
<protein>
    <submittedName>
        <fullName evidence="3">Testicular haploid expressed protein</fullName>
    </submittedName>
</protein>
<keyword evidence="2" id="KW-0732">Signal</keyword>
<organism evidence="3 4">
    <name type="scientific">Myotis davidii</name>
    <name type="common">David's myotis</name>
    <dbReference type="NCBI Taxonomy" id="225400"/>
    <lineage>
        <taxon>Eukaryota</taxon>
        <taxon>Metazoa</taxon>
        <taxon>Chordata</taxon>
        <taxon>Craniata</taxon>
        <taxon>Vertebrata</taxon>
        <taxon>Euteleostomi</taxon>
        <taxon>Mammalia</taxon>
        <taxon>Eutheria</taxon>
        <taxon>Laurasiatheria</taxon>
        <taxon>Chiroptera</taxon>
        <taxon>Yangochiroptera</taxon>
        <taxon>Vespertilionidae</taxon>
        <taxon>Myotis</taxon>
    </lineage>
</organism>
<feature type="signal peptide" evidence="2">
    <location>
        <begin position="1"/>
        <end position="22"/>
    </location>
</feature>
<dbReference type="AlphaFoldDB" id="L5LSG5"/>
<dbReference type="InterPro" id="IPR042401">
    <property type="entry name" value="SPMAP2-like"/>
</dbReference>
<dbReference type="GO" id="GO:0007283">
    <property type="term" value="P:spermatogenesis"/>
    <property type="evidence" value="ECO:0007669"/>
    <property type="project" value="TreeGrafter"/>
</dbReference>
<dbReference type="Pfam" id="PF14912">
    <property type="entry name" value="THEG"/>
    <property type="match status" value="3"/>
</dbReference>
<dbReference type="PANTHER" id="PTHR15901">
    <property type="entry name" value="TESTICULAR HAPLOID EXPRESSED GENE PROTEIN"/>
    <property type="match status" value="1"/>
</dbReference>
<keyword evidence="1" id="KW-0677">Repeat</keyword>
<name>L5LSG5_MYODS</name>
<keyword evidence="4" id="KW-1185">Reference proteome</keyword>
<dbReference type="InterPro" id="IPR006623">
    <property type="entry name" value="THEG"/>
</dbReference>